<reference evidence="11" key="1">
    <citation type="submission" date="2020-10" db="EMBL/GenBank/DDBJ databases">
        <title>Genome Sequence of Monilinia vaccinii-corymbosi Sheds Light on Mummy Berry Disease Infection of Blueberry and Mating Type.</title>
        <authorList>
            <person name="Yow A.G."/>
            <person name="Zhang Y."/>
            <person name="Bansal K."/>
            <person name="Eacker S.M."/>
            <person name="Sullivan S."/>
            <person name="Liachko I."/>
            <person name="Cubeta M.A."/>
            <person name="Rollins J.A."/>
            <person name="Ashrafi H."/>
        </authorList>
    </citation>
    <scope>NUCLEOTIDE SEQUENCE</scope>
    <source>
        <strain evidence="11">RL-1</strain>
    </source>
</reference>
<dbReference type="PANTHER" id="PTHR23284">
    <property type="entry name" value="PROLACTIN REGULATORY ELEMENT BINDING PROTEIN"/>
    <property type="match status" value="1"/>
</dbReference>
<dbReference type="GO" id="GO:0006888">
    <property type="term" value="P:endoplasmic reticulum to Golgi vesicle-mediated transport"/>
    <property type="evidence" value="ECO:0007669"/>
    <property type="project" value="UniProtKB-UniRule"/>
</dbReference>
<keyword evidence="8 10" id="KW-1133">Transmembrane helix</keyword>
<comment type="subcellular location">
    <subcellularLocation>
        <location evidence="10">Endoplasmic reticulum membrane</location>
        <topology evidence="10">Single-pass type II membrane protein</topology>
    </subcellularLocation>
    <subcellularLocation>
        <location evidence="10">Golgi apparatus membrane</location>
        <topology evidence="10">Single-pass type II membrane protein</topology>
    </subcellularLocation>
</comment>
<evidence type="ECO:0000256" key="10">
    <source>
        <dbReference type="RuleBase" id="RU369019"/>
    </source>
</evidence>
<evidence type="ECO:0000256" key="9">
    <source>
        <dbReference type="ARBA" id="ARBA00023136"/>
    </source>
</evidence>
<evidence type="ECO:0000256" key="3">
    <source>
        <dbReference type="ARBA" id="ARBA00022692"/>
    </source>
</evidence>
<organism evidence="11 12">
    <name type="scientific">Monilinia vaccinii-corymbosi</name>
    <dbReference type="NCBI Taxonomy" id="61207"/>
    <lineage>
        <taxon>Eukaryota</taxon>
        <taxon>Fungi</taxon>
        <taxon>Dikarya</taxon>
        <taxon>Ascomycota</taxon>
        <taxon>Pezizomycotina</taxon>
        <taxon>Leotiomycetes</taxon>
        <taxon>Helotiales</taxon>
        <taxon>Sclerotiniaceae</taxon>
        <taxon>Monilinia</taxon>
    </lineage>
</organism>
<dbReference type="GO" id="GO:0015031">
    <property type="term" value="P:protein transport"/>
    <property type="evidence" value="ECO:0007669"/>
    <property type="project" value="UniProtKB-KW"/>
</dbReference>
<dbReference type="FunFam" id="2.130.10.10:FF:001559">
    <property type="entry name" value="Uncharacterized protein"/>
    <property type="match status" value="1"/>
</dbReference>
<sequence>MTTTTTATINLVLTPPHSLVPPTLKDFFFQVILSRLKQIYPMAPLIPSAKFTLSYPLYACDFDPVDSSRLIVGGGGGAGRTGVGNKITLLDTSNPDELVQTGEIDLSKEEDNVTSLAVSQPQEKTTLIFAGVNSSPEDLDKGRNAHFRVIGIEAVKKGKGTATVPVATTHKLSEKSRSSMFSKVEKDLYQRVTRLSRPHPGQPQWGAIATGLAKDSEIALFQTAEKGPPISRGAIQLTKEAVDMDFIQIGQDDYLFAYADDHDIYIKRLGSKDDRAEPVCVYITPASRSKEKVTIPSFRSIRWLTKDFILMLTNIHSQGGVVLQILRLPPSGKGQCRIAQSHRLPSSITKATGLAVSNLTPPVTPDAEQSYTQFAIAVAGHDISISLFKVDLQHELDNYLVTPIKPFQTFKNVHPLQITGITFSTFTPPAQPITASTPPQHLKLASVGVSNTVIVHTLPLFPVPLSVQRGQSRTPRYVVALPSSKAIYSFGIIVSILAALLTAILMQSVLEIRGVVKPHLGAANYLPVPFQEAIGKPYTFHSNYQALNTHTSIPPTGTSSTPDFFASLRFPILNSNSPPRHIYLHHEPPIPNIPNLENQATPPEIPSPEIRPSIKAVLYDENIHQDGKSWDELTAPQKESWKRKLKDAGHWVEGMGEAIFKGVIFGELGAFVGAAVVDAAR</sequence>
<evidence type="ECO:0000313" key="11">
    <source>
        <dbReference type="EMBL" id="QSZ35551.1"/>
    </source>
</evidence>
<keyword evidence="2 10" id="KW-0853">WD repeat</keyword>
<evidence type="ECO:0000256" key="4">
    <source>
        <dbReference type="ARBA" id="ARBA00022737"/>
    </source>
</evidence>
<keyword evidence="5 10" id="KW-0256">Endoplasmic reticulum</keyword>
<dbReference type="InterPro" id="IPR015943">
    <property type="entry name" value="WD40/YVTN_repeat-like_dom_sf"/>
</dbReference>
<evidence type="ECO:0000256" key="2">
    <source>
        <dbReference type="ARBA" id="ARBA00022574"/>
    </source>
</evidence>
<feature type="transmembrane region" description="Helical" evidence="10">
    <location>
        <begin position="486"/>
        <end position="510"/>
    </location>
</feature>
<evidence type="ECO:0000256" key="1">
    <source>
        <dbReference type="ARBA" id="ARBA00022448"/>
    </source>
</evidence>
<gene>
    <name evidence="11" type="ORF">DSL72_008421</name>
</gene>
<dbReference type="EMBL" id="CP063409">
    <property type="protein sequence ID" value="QSZ35551.1"/>
    <property type="molecule type" value="Genomic_DNA"/>
</dbReference>
<dbReference type="AlphaFoldDB" id="A0A8A3PKT7"/>
<keyword evidence="4 10" id="KW-0677">Repeat</keyword>
<evidence type="ECO:0000256" key="6">
    <source>
        <dbReference type="ARBA" id="ARBA00022892"/>
    </source>
</evidence>
<dbReference type="GO" id="GO:0005085">
    <property type="term" value="F:guanyl-nucleotide exchange factor activity"/>
    <property type="evidence" value="ECO:0007669"/>
    <property type="project" value="InterPro"/>
</dbReference>
<evidence type="ECO:0000313" key="12">
    <source>
        <dbReference type="Proteomes" id="UP000672032"/>
    </source>
</evidence>
<keyword evidence="6" id="KW-0931">ER-Golgi transport</keyword>
<dbReference type="GO" id="GO:0005789">
    <property type="term" value="C:endoplasmic reticulum membrane"/>
    <property type="evidence" value="ECO:0007669"/>
    <property type="project" value="UniProtKB-SubCell"/>
</dbReference>
<dbReference type="Proteomes" id="UP000672032">
    <property type="component" value="Chromosome 5"/>
</dbReference>
<keyword evidence="9 10" id="KW-0472">Membrane</keyword>
<keyword evidence="7 10" id="KW-0653">Protein transport</keyword>
<dbReference type="InterPro" id="IPR045260">
    <property type="entry name" value="Sec12-like"/>
</dbReference>
<dbReference type="GO" id="GO:0003400">
    <property type="term" value="P:regulation of COPII vesicle coating"/>
    <property type="evidence" value="ECO:0007669"/>
    <property type="project" value="UniProtKB-UniRule"/>
</dbReference>
<keyword evidence="12" id="KW-1185">Reference proteome</keyword>
<proteinExistence type="inferred from homology"/>
<protein>
    <recommendedName>
        <fullName evidence="10">Guanine nucleotide-exchange factor SEC12</fullName>
    </recommendedName>
</protein>
<dbReference type="OrthoDB" id="16538at2759"/>
<dbReference type="Gene3D" id="2.130.10.10">
    <property type="entry name" value="YVTN repeat-like/Quinoprotein amine dehydrogenase"/>
    <property type="match status" value="1"/>
</dbReference>
<comment type="similarity">
    <text evidence="10">Belongs to the WD repeat SEC12 family.</text>
</comment>
<name>A0A8A3PKT7_9HELO</name>
<evidence type="ECO:0000256" key="8">
    <source>
        <dbReference type="ARBA" id="ARBA00022989"/>
    </source>
</evidence>
<dbReference type="GO" id="GO:0000139">
    <property type="term" value="C:Golgi membrane"/>
    <property type="evidence" value="ECO:0007669"/>
    <property type="project" value="UniProtKB-SubCell"/>
</dbReference>
<evidence type="ECO:0000256" key="5">
    <source>
        <dbReference type="ARBA" id="ARBA00022824"/>
    </source>
</evidence>
<dbReference type="PANTHER" id="PTHR23284:SF0">
    <property type="entry name" value="PROLACTIN REGULATORY ELEMENT-BINDING PROTEIN"/>
    <property type="match status" value="1"/>
</dbReference>
<keyword evidence="3 10" id="KW-0812">Transmembrane</keyword>
<keyword evidence="1 10" id="KW-0813">Transport</keyword>
<evidence type="ECO:0000256" key="7">
    <source>
        <dbReference type="ARBA" id="ARBA00022927"/>
    </source>
</evidence>
<accession>A0A8A3PKT7</accession>
<comment type="function">
    <text evidence="10">Guanine nucleotide-exchange factor (GEF) required for the formation or budding of transport vesicles from the ER.</text>
</comment>